<protein>
    <submittedName>
        <fullName evidence="2">Uncharacterized protein</fullName>
    </submittedName>
</protein>
<accession>A0AAQ3NV49</accession>
<feature type="compositionally biased region" description="Low complexity" evidence="1">
    <location>
        <begin position="73"/>
        <end position="86"/>
    </location>
</feature>
<dbReference type="Proteomes" id="UP001374535">
    <property type="component" value="Chromosome 4"/>
</dbReference>
<evidence type="ECO:0000313" key="3">
    <source>
        <dbReference type="Proteomes" id="UP001374535"/>
    </source>
</evidence>
<organism evidence="2 3">
    <name type="scientific">Vigna mungo</name>
    <name type="common">Black gram</name>
    <name type="synonym">Phaseolus mungo</name>
    <dbReference type="NCBI Taxonomy" id="3915"/>
    <lineage>
        <taxon>Eukaryota</taxon>
        <taxon>Viridiplantae</taxon>
        <taxon>Streptophyta</taxon>
        <taxon>Embryophyta</taxon>
        <taxon>Tracheophyta</taxon>
        <taxon>Spermatophyta</taxon>
        <taxon>Magnoliopsida</taxon>
        <taxon>eudicotyledons</taxon>
        <taxon>Gunneridae</taxon>
        <taxon>Pentapetalae</taxon>
        <taxon>rosids</taxon>
        <taxon>fabids</taxon>
        <taxon>Fabales</taxon>
        <taxon>Fabaceae</taxon>
        <taxon>Papilionoideae</taxon>
        <taxon>50 kb inversion clade</taxon>
        <taxon>NPAAA clade</taxon>
        <taxon>indigoferoid/millettioid clade</taxon>
        <taxon>Phaseoleae</taxon>
        <taxon>Vigna</taxon>
    </lineage>
</organism>
<dbReference type="AlphaFoldDB" id="A0AAQ3NV49"/>
<feature type="compositionally biased region" description="Low complexity" evidence="1">
    <location>
        <begin position="95"/>
        <end position="104"/>
    </location>
</feature>
<keyword evidence="3" id="KW-1185">Reference proteome</keyword>
<dbReference type="EMBL" id="CP144697">
    <property type="protein sequence ID" value="WVZ15576.1"/>
    <property type="molecule type" value="Genomic_DNA"/>
</dbReference>
<reference evidence="2 3" key="1">
    <citation type="journal article" date="2023" name="Life. Sci Alliance">
        <title>Evolutionary insights into 3D genome organization and epigenetic landscape of Vigna mungo.</title>
        <authorList>
            <person name="Junaid A."/>
            <person name="Singh B."/>
            <person name="Bhatia S."/>
        </authorList>
    </citation>
    <scope>NUCLEOTIDE SEQUENCE [LARGE SCALE GENOMIC DNA]</scope>
    <source>
        <strain evidence="2">Urdbean</strain>
    </source>
</reference>
<gene>
    <name evidence="2" type="ORF">V8G54_013142</name>
</gene>
<evidence type="ECO:0000313" key="2">
    <source>
        <dbReference type="EMBL" id="WVZ15576.1"/>
    </source>
</evidence>
<feature type="region of interest" description="Disordered" evidence="1">
    <location>
        <begin position="48"/>
        <end position="136"/>
    </location>
</feature>
<name>A0AAQ3NV49_VIGMU</name>
<sequence length="136" mass="14356">MLSVGGSGGGRRLWRIWGFRRFWRVNGKQKPVESGVWVVSAEPTGCEIHNQDGTARQKSNGHERKHVINQESPGGIPEIGGTPEGTLGTGGIPKTGGTPKTGRTSKIGRTQTGGIPKIGRTRTGGTRTRGTRTGGT</sequence>
<proteinExistence type="predicted"/>
<evidence type="ECO:0000256" key="1">
    <source>
        <dbReference type="SAM" id="MobiDB-lite"/>
    </source>
</evidence>